<evidence type="ECO:0000256" key="3">
    <source>
        <dbReference type="ARBA" id="ARBA00022801"/>
    </source>
</evidence>
<accession>A0A6I6JR35</accession>
<sequence>MKKSEMKRKMPITESAFFEIINFIGGRKAESGGLLFGSEDDWVIRKFVPDTNAQTTRASYTIDTDRMNPIVKKLWDEEELSLLGIIHSHPRGSKAPSSPDRYYFENLLGRIKRKNFYVPIVFTIPDGGFKFFPYVYQNNELELLSAQLEVVPDDYTQDKESTPKPEKDPQKETEKFPAPIINVEVFSIPTKLRFWDRVQNRFYSILPALMLAYIVCLFIYASLRLTPVIVDFIIKTLLP</sequence>
<evidence type="ECO:0000313" key="9">
    <source>
        <dbReference type="Proteomes" id="UP000428260"/>
    </source>
</evidence>
<gene>
    <name evidence="8" type="ORF">GM418_14595</name>
</gene>
<keyword evidence="6" id="KW-1133">Transmembrane helix</keyword>
<keyword evidence="6" id="KW-0812">Transmembrane</keyword>
<dbReference type="Pfam" id="PF14464">
    <property type="entry name" value="Prok-JAB"/>
    <property type="match status" value="1"/>
</dbReference>
<proteinExistence type="predicted"/>
<evidence type="ECO:0000313" key="8">
    <source>
        <dbReference type="EMBL" id="QGY44851.1"/>
    </source>
</evidence>
<keyword evidence="1" id="KW-0645">Protease</keyword>
<dbReference type="EMBL" id="CP046401">
    <property type="protein sequence ID" value="QGY44851.1"/>
    <property type="molecule type" value="Genomic_DNA"/>
</dbReference>
<keyword evidence="6" id="KW-0472">Membrane</keyword>
<dbReference type="SUPFAM" id="SSF102712">
    <property type="entry name" value="JAB1/MPN domain"/>
    <property type="match status" value="1"/>
</dbReference>
<dbReference type="AlphaFoldDB" id="A0A6I6JR35"/>
<reference evidence="8 9" key="1">
    <citation type="submission" date="2019-11" db="EMBL/GenBank/DDBJ databases">
        <authorList>
            <person name="Zheng R.K."/>
            <person name="Sun C.M."/>
        </authorList>
    </citation>
    <scope>NUCLEOTIDE SEQUENCE [LARGE SCALE GENOMIC DNA]</scope>
    <source>
        <strain evidence="8 9">WC007</strain>
    </source>
</reference>
<dbReference type="InterPro" id="IPR028090">
    <property type="entry name" value="JAB_dom_prok"/>
</dbReference>
<keyword evidence="4" id="KW-0862">Zinc</keyword>
<name>A0A6I6JR35_9BACT</name>
<feature type="transmembrane region" description="Helical" evidence="6">
    <location>
        <begin position="202"/>
        <end position="223"/>
    </location>
</feature>
<evidence type="ECO:0000256" key="6">
    <source>
        <dbReference type="SAM" id="Phobius"/>
    </source>
</evidence>
<keyword evidence="9" id="KW-1185">Reference proteome</keyword>
<evidence type="ECO:0000256" key="1">
    <source>
        <dbReference type="ARBA" id="ARBA00022670"/>
    </source>
</evidence>
<dbReference type="Proteomes" id="UP000428260">
    <property type="component" value="Chromosome"/>
</dbReference>
<dbReference type="GO" id="GO:0046872">
    <property type="term" value="F:metal ion binding"/>
    <property type="evidence" value="ECO:0007669"/>
    <property type="project" value="UniProtKB-KW"/>
</dbReference>
<dbReference type="Gene3D" id="3.40.140.10">
    <property type="entry name" value="Cytidine Deaminase, domain 2"/>
    <property type="match status" value="1"/>
</dbReference>
<protein>
    <recommendedName>
        <fullName evidence="7">JAB domain-containing protein</fullName>
    </recommendedName>
</protein>
<keyword evidence="5" id="KW-0482">Metalloprotease</keyword>
<organism evidence="8 9">
    <name type="scientific">Maribellus comscasis</name>
    <dbReference type="NCBI Taxonomy" id="2681766"/>
    <lineage>
        <taxon>Bacteria</taxon>
        <taxon>Pseudomonadati</taxon>
        <taxon>Bacteroidota</taxon>
        <taxon>Bacteroidia</taxon>
        <taxon>Marinilabiliales</taxon>
        <taxon>Prolixibacteraceae</taxon>
        <taxon>Maribellus</taxon>
    </lineage>
</organism>
<evidence type="ECO:0000259" key="7">
    <source>
        <dbReference type="Pfam" id="PF14464"/>
    </source>
</evidence>
<evidence type="ECO:0000256" key="4">
    <source>
        <dbReference type="ARBA" id="ARBA00022833"/>
    </source>
</evidence>
<dbReference type="GO" id="GO:0008237">
    <property type="term" value="F:metallopeptidase activity"/>
    <property type="evidence" value="ECO:0007669"/>
    <property type="project" value="UniProtKB-KW"/>
</dbReference>
<dbReference type="KEGG" id="mcos:GM418_14595"/>
<keyword evidence="3" id="KW-0378">Hydrolase</keyword>
<evidence type="ECO:0000256" key="2">
    <source>
        <dbReference type="ARBA" id="ARBA00022723"/>
    </source>
</evidence>
<dbReference type="GO" id="GO:0006508">
    <property type="term" value="P:proteolysis"/>
    <property type="evidence" value="ECO:0007669"/>
    <property type="project" value="UniProtKB-KW"/>
</dbReference>
<keyword evidence="2" id="KW-0479">Metal-binding</keyword>
<feature type="domain" description="JAB" evidence="7">
    <location>
        <begin position="28"/>
        <end position="114"/>
    </location>
</feature>
<evidence type="ECO:0000256" key="5">
    <source>
        <dbReference type="ARBA" id="ARBA00023049"/>
    </source>
</evidence>